<keyword evidence="4" id="KW-1185">Reference proteome</keyword>
<dbReference type="Proteomes" id="UP001354989">
    <property type="component" value="Chromosome"/>
</dbReference>
<dbReference type="Gene3D" id="3.20.20.220">
    <property type="match status" value="1"/>
</dbReference>
<evidence type="ECO:0000259" key="2">
    <source>
        <dbReference type="Pfam" id="PF01619"/>
    </source>
</evidence>
<dbReference type="PANTHER" id="PTHR13914">
    <property type="entry name" value="PROLINE OXIDASE"/>
    <property type="match status" value="1"/>
</dbReference>
<evidence type="ECO:0000256" key="1">
    <source>
        <dbReference type="ARBA" id="ARBA00023002"/>
    </source>
</evidence>
<keyword evidence="1" id="KW-0560">Oxidoreductase</keyword>
<evidence type="ECO:0000313" key="3">
    <source>
        <dbReference type="EMBL" id="BDC99686.1"/>
    </source>
</evidence>
<gene>
    <name evidence="3" type="primary">putA</name>
    <name evidence="3" type="ORF">PEPS_19670</name>
</gene>
<proteinExistence type="predicted"/>
<dbReference type="SUPFAM" id="SSF51730">
    <property type="entry name" value="FAD-linked oxidoreductase"/>
    <property type="match status" value="1"/>
</dbReference>
<feature type="domain" description="Proline dehydrogenase" evidence="2">
    <location>
        <begin position="80"/>
        <end position="377"/>
    </location>
</feature>
<dbReference type="InterPro" id="IPR002872">
    <property type="entry name" value="Proline_DH_dom"/>
</dbReference>
<dbReference type="EMBL" id="AP025292">
    <property type="protein sequence ID" value="BDC99686.1"/>
    <property type="molecule type" value="Genomic_DNA"/>
</dbReference>
<dbReference type="InterPro" id="IPR015659">
    <property type="entry name" value="Proline_oxidase"/>
</dbReference>
<name>A0ABN6LE57_9BACT</name>
<dbReference type="Pfam" id="PF01619">
    <property type="entry name" value="Pro_dh"/>
    <property type="match status" value="1"/>
</dbReference>
<evidence type="ECO:0000313" key="4">
    <source>
        <dbReference type="Proteomes" id="UP001354989"/>
    </source>
</evidence>
<sequence length="393" mass="45252">MVEINPVNFSDTYKAFRSKSNTDLWRSYMLFKTINYPTVVNLGTSFVNVALKFRLPVKNIVKATLFKQFCGGESIQDSKNTIEELNKYRIGTILDYSVEGESTEEAFDATYRETLRTIEEAAENDKIPFCVFKPTGMGDVALWTKISNKETLNEVEKQSFKAIRQRFDGLCRAASESGKPILIDAEDSWYQDAVDSLVTEMMVAHNQDRPIVYNTFQMYRKNMVERMRRLHEIVKESGAYFGAKLVRGAYMEKEAERAEKYGYENPINPTKEATDNMYNDGLRYCMEHLDSIGLISCSHNEASAQLLIDLMQRHNLKDHDPRVCFAQLYGMSDHLSYNLSDHGYNVAKYVPYGPVEKVMPYLFRRAEENTSVAGQSSRELNLIMEELDRRKAK</sequence>
<accession>A0ABN6LE57</accession>
<organism evidence="3 4">
    <name type="scientific">Persicobacter psychrovividus</name>
    <dbReference type="NCBI Taxonomy" id="387638"/>
    <lineage>
        <taxon>Bacteria</taxon>
        <taxon>Pseudomonadati</taxon>
        <taxon>Bacteroidota</taxon>
        <taxon>Cytophagia</taxon>
        <taxon>Cytophagales</taxon>
        <taxon>Persicobacteraceae</taxon>
        <taxon>Persicobacter</taxon>
    </lineage>
</organism>
<protein>
    <submittedName>
        <fullName evidence="3">Proline dehydrogenase</fullName>
    </submittedName>
</protein>
<dbReference type="PANTHER" id="PTHR13914:SF0">
    <property type="entry name" value="PROLINE DEHYDROGENASE 1, MITOCHONDRIAL"/>
    <property type="match status" value="1"/>
</dbReference>
<dbReference type="InterPro" id="IPR029041">
    <property type="entry name" value="FAD-linked_oxidoreductase-like"/>
</dbReference>
<reference evidence="3 4" key="1">
    <citation type="submission" date="2021-12" db="EMBL/GenBank/DDBJ databases">
        <title>Genome sequencing of bacteria with rrn-lacking chromosome and rrn-plasmid.</title>
        <authorList>
            <person name="Anda M."/>
            <person name="Iwasaki W."/>
        </authorList>
    </citation>
    <scope>NUCLEOTIDE SEQUENCE [LARGE SCALE GENOMIC DNA]</scope>
    <source>
        <strain evidence="3 4">NBRC 101262</strain>
    </source>
</reference>